<evidence type="ECO:0000313" key="2">
    <source>
        <dbReference type="EMBL" id="AQS39489.1"/>
    </source>
</evidence>
<protein>
    <submittedName>
        <fullName evidence="2">Ornithine cyclodeaminase</fullName>
        <ecNumber evidence="2">4.3.1.12</ecNumber>
    </submittedName>
</protein>
<name>A0A1S6HVG2_9GAMM</name>
<dbReference type="GO" id="GO:0005737">
    <property type="term" value="C:cytoplasm"/>
    <property type="evidence" value="ECO:0007669"/>
    <property type="project" value="TreeGrafter"/>
</dbReference>
<dbReference type="FunFam" id="3.40.50.720:FF:000311">
    <property type="entry name" value="Ornithine cyclodeaminase"/>
    <property type="match status" value="1"/>
</dbReference>
<keyword evidence="2" id="KW-0456">Lyase</keyword>
<dbReference type="RefSeq" id="WP_077754392.1">
    <property type="nucleotide sequence ID" value="NZ_CP014782.1"/>
</dbReference>
<accession>A0A1S6HVG2</accession>
<sequence>MQVIDADTVNQTLNFPKLISELRDTFSKPAGMPQRQVFSLDEASSHSDAFAVLPSWNEKTIAVKAFTYFPDNPAKSSELESLYSKIMIFDRKTGVPQALVDGTSVTYWRTAAISALGTDFLAKKDASKLLIMGTGRLASFMALAHASIRPISEIYVWGRNPNKAQSIVKAVSQARPDIKVSVCDDIEQSVRAADIISCATGSSTPLFNGDWVQAGTHTDFVGNHNHDRRECDTGLILKSSVYVDSKINVFAEAGELLIPVKEGVYSLDSVVGELAQLCKGQVSGRTNDQEITLFKTVGTALADLVGAQLVYSQLHSEI</sequence>
<evidence type="ECO:0000256" key="1">
    <source>
        <dbReference type="ARBA" id="ARBA00008903"/>
    </source>
</evidence>
<dbReference type="Pfam" id="PF02423">
    <property type="entry name" value="OCD_Mu_crystall"/>
    <property type="match status" value="1"/>
</dbReference>
<dbReference type="STRING" id="225848.Sps_04403"/>
<dbReference type="Proteomes" id="UP000189545">
    <property type="component" value="Chromosome"/>
</dbReference>
<dbReference type="GO" id="GO:0016491">
    <property type="term" value="F:oxidoreductase activity"/>
    <property type="evidence" value="ECO:0007669"/>
    <property type="project" value="UniProtKB-ARBA"/>
</dbReference>
<dbReference type="Gene3D" id="3.40.50.720">
    <property type="entry name" value="NAD(P)-binding Rossmann-like Domain"/>
    <property type="match status" value="1"/>
</dbReference>
<dbReference type="OrthoDB" id="9809203at2"/>
<dbReference type="PANTHER" id="PTHR13812">
    <property type="entry name" value="KETIMINE REDUCTASE MU-CRYSTALLIN"/>
    <property type="match status" value="1"/>
</dbReference>
<dbReference type="NCBIfam" id="NF004793">
    <property type="entry name" value="PRK06141.1"/>
    <property type="match status" value="1"/>
</dbReference>
<dbReference type="SUPFAM" id="SSF51735">
    <property type="entry name" value="NAD(P)-binding Rossmann-fold domains"/>
    <property type="match status" value="1"/>
</dbReference>
<keyword evidence="3" id="KW-1185">Reference proteome</keyword>
<dbReference type="EMBL" id="CP014782">
    <property type="protein sequence ID" value="AQS39489.1"/>
    <property type="molecule type" value="Genomic_DNA"/>
</dbReference>
<organism evidence="2 3">
    <name type="scientific">Shewanella psychrophila</name>
    <dbReference type="NCBI Taxonomy" id="225848"/>
    <lineage>
        <taxon>Bacteria</taxon>
        <taxon>Pseudomonadati</taxon>
        <taxon>Pseudomonadota</taxon>
        <taxon>Gammaproteobacteria</taxon>
        <taxon>Alteromonadales</taxon>
        <taxon>Shewanellaceae</taxon>
        <taxon>Shewanella</taxon>
    </lineage>
</organism>
<comment type="similarity">
    <text evidence="1">Belongs to the ornithine cyclodeaminase/mu-crystallin family.</text>
</comment>
<dbReference type="PANTHER" id="PTHR13812:SF19">
    <property type="entry name" value="KETIMINE REDUCTASE MU-CRYSTALLIN"/>
    <property type="match status" value="1"/>
</dbReference>
<dbReference type="GO" id="GO:0019752">
    <property type="term" value="P:carboxylic acid metabolic process"/>
    <property type="evidence" value="ECO:0007669"/>
    <property type="project" value="UniProtKB-ARBA"/>
</dbReference>
<dbReference type="EC" id="4.3.1.12" evidence="2"/>
<evidence type="ECO:0000313" key="3">
    <source>
        <dbReference type="Proteomes" id="UP000189545"/>
    </source>
</evidence>
<dbReference type="InterPro" id="IPR003462">
    <property type="entry name" value="ODC_Mu_crystall"/>
</dbReference>
<dbReference type="PIRSF" id="PIRSF001439">
    <property type="entry name" value="CryM"/>
    <property type="match status" value="1"/>
</dbReference>
<dbReference type="AlphaFoldDB" id="A0A1S6HVG2"/>
<dbReference type="GO" id="GO:0008473">
    <property type="term" value="F:ornithine cyclodeaminase activity"/>
    <property type="evidence" value="ECO:0007669"/>
    <property type="project" value="UniProtKB-EC"/>
</dbReference>
<gene>
    <name evidence="2" type="ORF">Sps_04403</name>
</gene>
<dbReference type="KEGG" id="spsw:Sps_04403"/>
<reference evidence="2 3" key="1">
    <citation type="submission" date="2016-03" db="EMBL/GenBank/DDBJ databases">
        <title>Complete genome sequence of Shewanella psychrophila WP2, a deep sea bacterium isolated from west Pacific sediment.</title>
        <authorList>
            <person name="Xu G."/>
            <person name="Jian H."/>
        </authorList>
    </citation>
    <scope>NUCLEOTIDE SEQUENCE [LARGE SCALE GENOMIC DNA]</scope>
    <source>
        <strain evidence="2 3">WP2</strain>
    </source>
</reference>
<proteinExistence type="inferred from homology"/>
<dbReference type="Gene3D" id="3.30.1780.10">
    <property type="entry name" value="ornithine cyclodeaminase, domain 1"/>
    <property type="match status" value="1"/>
</dbReference>
<dbReference type="InterPro" id="IPR023401">
    <property type="entry name" value="ODC_N"/>
</dbReference>
<dbReference type="InterPro" id="IPR036291">
    <property type="entry name" value="NAD(P)-bd_dom_sf"/>
</dbReference>